<dbReference type="CDD" id="cd02584">
    <property type="entry name" value="RNAP_II_Rpb1_C"/>
    <property type="match status" value="1"/>
</dbReference>
<evidence type="ECO:0000256" key="2">
    <source>
        <dbReference type="ARBA" id="ARBA00007207"/>
    </source>
</evidence>
<dbReference type="GO" id="GO:0003677">
    <property type="term" value="F:DNA binding"/>
    <property type="evidence" value="ECO:0007669"/>
    <property type="project" value="UniProtKB-KW"/>
</dbReference>
<dbReference type="OrthoDB" id="270392at2759"/>
<dbReference type="Proteomes" id="UP001055712">
    <property type="component" value="Unassembled WGS sequence"/>
</dbReference>
<dbReference type="SUPFAM" id="SSF64484">
    <property type="entry name" value="beta and beta-prime subunits of DNA dependent RNA-polymerase"/>
    <property type="match status" value="1"/>
</dbReference>
<dbReference type="Pfam" id="PF04983">
    <property type="entry name" value="RNA_pol_Rpb1_3"/>
    <property type="match status" value="1"/>
</dbReference>
<dbReference type="EC" id="2.7.7.6" evidence="16"/>
<evidence type="ECO:0000313" key="20">
    <source>
        <dbReference type="Proteomes" id="UP001055712"/>
    </source>
</evidence>
<feature type="domain" description="RNA polymerase N-terminal" evidence="18">
    <location>
        <begin position="221"/>
        <end position="527"/>
    </location>
</feature>
<dbReference type="PANTHER" id="PTHR19376:SF37">
    <property type="entry name" value="DNA-DIRECTED RNA POLYMERASE II SUBUNIT RPB1"/>
    <property type="match status" value="1"/>
</dbReference>
<reference evidence="19" key="1">
    <citation type="journal article" date="2019" name="Plant J.">
        <title>Chlorella vulgaris genome assembly and annotation reveals the molecular basis for metabolic acclimation to high light conditions.</title>
        <authorList>
            <person name="Cecchin M."/>
            <person name="Marcolungo L."/>
            <person name="Rossato M."/>
            <person name="Girolomoni L."/>
            <person name="Cosentino E."/>
            <person name="Cuine S."/>
            <person name="Li-Beisson Y."/>
            <person name="Delledonne M."/>
            <person name="Ballottari M."/>
        </authorList>
    </citation>
    <scope>NUCLEOTIDE SEQUENCE</scope>
    <source>
        <strain evidence="19">211/11P</strain>
    </source>
</reference>
<dbReference type="PANTHER" id="PTHR19376">
    <property type="entry name" value="DNA-DIRECTED RNA POLYMERASE"/>
    <property type="match status" value="1"/>
</dbReference>
<dbReference type="Pfam" id="PF04990">
    <property type="entry name" value="RNA_pol_Rpb1_7"/>
    <property type="match status" value="1"/>
</dbReference>
<accession>A0A9D4Z1R1</accession>
<dbReference type="InterPro" id="IPR045867">
    <property type="entry name" value="DNA-dir_RpoC_beta_prime"/>
</dbReference>
<dbReference type="Pfam" id="PF04992">
    <property type="entry name" value="RNA_pol_Rpb1_6"/>
    <property type="match status" value="1"/>
</dbReference>
<gene>
    <name evidence="19" type="ORF">D9Q98_000542</name>
</gene>
<evidence type="ECO:0000256" key="6">
    <source>
        <dbReference type="ARBA" id="ARBA00022679"/>
    </source>
</evidence>
<dbReference type="FunFam" id="1.10.274.100:FF:000001">
    <property type="entry name" value="DNA-directed RNA polymerase subunit"/>
    <property type="match status" value="1"/>
</dbReference>
<dbReference type="GO" id="GO:0005665">
    <property type="term" value="C:RNA polymerase II, core complex"/>
    <property type="evidence" value="ECO:0007669"/>
    <property type="project" value="TreeGrafter"/>
</dbReference>
<evidence type="ECO:0000256" key="7">
    <source>
        <dbReference type="ARBA" id="ARBA00022695"/>
    </source>
</evidence>
<evidence type="ECO:0000256" key="8">
    <source>
        <dbReference type="ARBA" id="ARBA00022723"/>
    </source>
</evidence>
<dbReference type="InterPro" id="IPR007083">
    <property type="entry name" value="RNA_pol_Rpb1_4"/>
</dbReference>
<dbReference type="Pfam" id="PF00623">
    <property type="entry name" value="RNA_pol_Rpb1_2"/>
    <property type="match status" value="1"/>
</dbReference>
<feature type="compositionally biased region" description="Pro residues" evidence="17">
    <location>
        <begin position="1776"/>
        <end position="1785"/>
    </location>
</feature>
<dbReference type="InterPro" id="IPR006592">
    <property type="entry name" value="RNA_pol_N"/>
</dbReference>
<dbReference type="Pfam" id="PF04997">
    <property type="entry name" value="RNA_pol_Rpb1_1"/>
    <property type="match status" value="1"/>
</dbReference>
<keyword evidence="7 16" id="KW-0548">Nucleotidyltransferase</keyword>
<evidence type="ECO:0000256" key="13">
    <source>
        <dbReference type="ARBA" id="ARBA00023163"/>
    </source>
</evidence>
<dbReference type="FunFam" id="1.10.132.30:FF:000001">
    <property type="entry name" value="DNA-directed RNA polymerase subunit"/>
    <property type="match status" value="1"/>
</dbReference>
<evidence type="ECO:0000256" key="4">
    <source>
        <dbReference type="ARBA" id="ARBA00022553"/>
    </source>
</evidence>
<dbReference type="Gene3D" id="6.20.50.80">
    <property type="match status" value="1"/>
</dbReference>
<dbReference type="InterPro" id="IPR000684">
    <property type="entry name" value="RNA_pol_II_repeat_euk"/>
</dbReference>
<reference evidence="19" key="2">
    <citation type="submission" date="2020-11" db="EMBL/GenBank/DDBJ databases">
        <authorList>
            <person name="Cecchin M."/>
            <person name="Marcolungo L."/>
            <person name="Rossato M."/>
            <person name="Girolomoni L."/>
            <person name="Cosentino E."/>
            <person name="Cuine S."/>
            <person name="Li-Beisson Y."/>
            <person name="Delledonne M."/>
            <person name="Ballottari M."/>
        </authorList>
    </citation>
    <scope>NUCLEOTIDE SEQUENCE</scope>
    <source>
        <strain evidence="19">211/11P</strain>
        <tissue evidence="19">Whole cell</tissue>
    </source>
</reference>
<evidence type="ECO:0000256" key="9">
    <source>
        <dbReference type="ARBA" id="ARBA00022737"/>
    </source>
</evidence>
<keyword evidence="13 16" id="KW-0804">Transcription</keyword>
<feature type="region of interest" description="Disordered" evidence="17">
    <location>
        <begin position="1475"/>
        <end position="1511"/>
    </location>
</feature>
<comment type="catalytic activity">
    <reaction evidence="15 16">
        <text>RNA(n) + a ribonucleoside 5'-triphosphate = RNA(n+1) + diphosphate</text>
        <dbReference type="Rhea" id="RHEA:21248"/>
        <dbReference type="Rhea" id="RHEA-COMP:14527"/>
        <dbReference type="Rhea" id="RHEA-COMP:17342"/>
        <dbReference type="ChEBI" id="CHEBI:33019"/>
        <dbReference type="ChEBI" id="CHEBI:61557"/>
        <dbReference type="ChEBI" id="CHEBI:140395"/>
        <dbReference type="EC" id="2.7.7.6"/>
    </reaction>
</comment>
<dbReference type="InterPro" id="IPR038593">
    <property type="entry name" value="RNA_pol_Rpb1_7_sf"/>
</dbReference>
<dbReference type="InterPro" id="IPR042102">
    <property type="entry name" value="RNA_pol_Rpb1_3_sf"/>
</dbReference>
<feature type="region of interest" description="Disordered" evidence="17">
    <location>
        <begin position="1532"/>
        <end position="1791"/>
    </location>
</feature>
<evidence type="ECO:0000259" key="18">
    <source>
        <dbReference type="SMART" id="SM00663"/>
    </source>
</evidence>
<evidence type="ECO:0000256" key="12">
    <source>
        <dbReference type="ARBA" id="ARBA00023125"/>
    </source>
</evidence>
<sequence>MDRFTYSSAPQRKVKLLQFGVLDADFLRRYSVAKIDTSQTYERGRPKLGGLSDPRLGTMDRALKCTTDGNGVLDCPGYFGHIELAKPMFHVHFLKTVVKVLRCVSYHNSKIMLLPEDPKYKQAAKVRNCEKRLRAFTQLCQTKKVCEHTGGPQPTYRLEHGTMKIQAEFPAPKGDDEEMMGMESMERKQEITPEKALEILKRISDEDCRTLGLDPRFSRPDWMILTVLPVPPPPVRPSVQMDSSARSEDDLTHQLGEIVKANNRLRKQEESGAPQHIISEFALLLQMHITGFIDNSLPGLPQATQRSGRPIKSICQRLKGKEGRVRGNLMGKRVDFSARTVITGDPNLALDELGVPWGIALNLTFPETVTPHNIERMRQLVENGPHPPPGQTGARYIIRDDGTRMDLRYLRTERDRFLQPGYKVERHMINGDVVIFNRQPSLHKMSMMGHRVRILPYSTFRLNLSVTSPYNADFDGDEMNMHMAQSHEVRAEIKEIMAVPQNIVSPQANRPVMGIVQDALLGCRLFTKRDTFIEKDVLMNVLMWLEDWDGRVPVPAVIKPRPLWTGKQVVSMFMPRVNLERRAAWYKDGEPDAMSPVDAQVIIQDGQVLAGTLCKKTLGASAGGLIHITWMEYGPEAARAVLSQIQYTINQWLLQHGFSIGIGDLIADQRTMEIINDIMEKAKGDVKALIEKVQTNDLEQQPGRTIMESFENQVNQVLNKARDDAGNMAQQSLRDTNNVVRMVTAGSKGSFINISQMIACVGQQNVEGKRIPFGFNQRTLPHFTKNDYGPESRGFVENSYLRGLTPQEFYFHAMGGREGLIDTAVKTASTGYIQRRLVKAMEDLMVRYDGTVRNAMGEVMQFLYGEDGMEGTAIESQRLEFLRFSRRRFADAYRYDIDRPGWAPDWLDPELLDQLRTDGEARMALDGEVQQLEEDQRVMQTEVMRSGDTGCNLPVNLRRLIENAQRKFSCRPHKRGPTDLDPLEVVRRVQELCGKLQVVEGQDALSREAQRNGTLLFHTLLRSTLASKRVCSEYKLTRAAWHWLTGEIETRFMNAMAAPGEVVGTVAAQSIGEPTTQMTLNTFHFAGVSAKNVTLGVPRLTEIINIAKTIKTPSLTVHLLGEAARDKEAAKAVQCSLEYTTLRRVTQATEIYYDPDLKTTIIEEDREWVEGYFDLNEGDVDTNRMSPWLLRIEMARDMMVDKKLLLSEVAERINSEFEDELHCLFNDDNADKLILRIRLMTDDGNKGGGGGEDDGGEQNDDVFLKKIESSMLVQVKLQGIEGIRKVFLREAKRTRLDPGGGGFQTDNEWVLDTEGVNLLEVMCHPEVDYGRTVSNDIIEMLQVLGIEAARNALLKELRGVIEFDGSYVNYRHLAALVDSMTARGYFMAITRHGINRAETGPLHQASFEETNDILFRAAIYAESDAMAGVSENILMGQLCPVGTGAFSLLIDEEKLADAIELDYALVEDAGWGPGIGMTPGRMTPGRSPGHQQRASPSQLASPSSMSPFNDNIMFSPLGDMGGIMFSPGAATSPGYSPTSPGYSPTSPGYSPTSPGYSPTSPGYSPTSPGYSPTSPGYSPTSPAYSPTSPAYSPTSPAYSPTSPAYSPTSPAYSPTSPAYSPTSPAYSPTSPAYSPTSPAYSPTSPAYSPTSPQYSPTSPQYSPTSPQYSPTSPAYSPTSPAYSPTSPAYSPTSPAYSPTSPQYSPTSPQYSPTSPQYSPSHPGDATGAGAGSGAAAAPGYSPSGPEYSPSDPKTSPSPPPPGHSPPEYSPSDPKTSPSPLPPPAPGTGGQG</sequence>
<evidence type="ECO:0000256" key="5">
    <source>
        <dbReference type="ARBA" id="ARBA00022640"/>
    </source>
</evidence>
<dbReference type="FunFam" id="2.40.40.20:FF:000019">
    <property type="entry name" value="DNA-directed RNA polymerase II subunit RPB1"/>
    <property type="match status" value="1"/>
</dbReference>
<keyword evidence="11" id="KW-0460">Magnesium</keyword>
<organism evidence="19 20">
    <name type="scientific">Chlorella vulgaris</name>
    <name type="common">Green alga</name>
    <dbReference type="NCBI Taxonomy" id="3077"/>
    <lineage>
        <taxon>Eukaryota</taxon>
        <taxon>Viridiplantae</taxon>
        <taxon>Chlorophyta</taxon>
        <taxon>core chlorophytes</taxon>
        <taxon>Trebouxiophyceae</taxon>
        <taxon>Chlorellales</taxon>
        <taxon>Chlorellaceae</taxon>
        <taxon>Chlorella clade</taxon>
        <taxon>Chlorella</taxon>
    </lineage>
</organism>
<dbReference type="Gene3D" id="1.10.150.390">
    <property type="match status" value="1"/>
</dbReference>
<dbReference type="Gene3D" id="1.10.274.100">
    <property type="entry name" value="RNA polymerase Rpb1, domain 3"/>
    <property type="match status" value="1"/>
</dbReference>
<dbReference type="GO" id="GO:0046872">
    <property type="term" value="F:metal ion binding"/>
    <property type="evidence" value="ECO:0007669"/>
    <property type="project" value="UniProtKB-KW"/>
</dbReference>
<keyword evidence="8" id="KW-0479">Metal-binding</keyword>
<dbReference type="FunFam" id="1.10.150.390:FF:000001">
    <property type="entry name" value="DNA-directed RNA polymerase subunit"/>
    <property type="match status" value="1"/>
</dbReference>
<feature type="compositionally biased region" description="Low complexity" evidence="17">
    <location>
        <begin position="1532"/>
        <end position="1725"/>
    </location>
</feature>
<dbReference type="InterPro" id="IPR007073">
    <property type="entry name" value="RNA_pol_Rpb1_7"/>
</dbReference>
<dbReference type="Gene3D" id="6.10.250.2940">
    <property type="match status" value="1"/>
</dbReference>
<dbReference type="Pfam" id="PF05001">
    <property type="entry name" value="RNA_pol_Rpb1_R"/>
    <property type="match status" value="13"/>
</dbReference>
<dbReference type="GO" id="GO:0003899">
    <property type="term" value="F:DNA-directed RNA polymerase activity"/>
    <property type="evidence" value="ECO:0007669"/>
    <property type="project" value="UniProtKB-EC"/>
</dbReference>
<dbReference type="Gene3D" id="3.30.1360.140">
    <property type="match status" value="1"/>
</dbReference>
<keyword evidence="10" id="KW-0862">Zinc</keyword>
<dbReference type="NCBIfam" id="NF006336">
    <property type="entry name" value="PRK08566.1"/>
    <property type="match status" value="1"/>
</dbReference>
<evidence type="ECO:0000256" key="10">
    <source>
        <dbReference type="ARBA" id="ARBA00022833"/>
    </source>
</evidence>
<dbReference type="FunFam" id="4.10.860.120:FF:000003">
    <property type="entry name" value="DNA-directed RNA polymerase subunit"/>
    <property type="match status" value="1"/>
</dbReference>
<dbReference type="Gene3D" id="2.40.40.20">
    <property type="match status" value="1"/>
</dbReference>
<evidence type="ECO:0000256" key="17">
    <source>
        <dbReference type="SAM" id="MobiDB-lite"/>
    </source>
</evidence>
<proteinExistence type="inferred from homology"/>
<keyword evidence="12" id="KW-0238">DNA-binding</keyword>
<dbReference type="FunFam" id="3.30.1360.140:FF:000001">
    <property type="entry name" value="DNA-directed RNA polymerase subunit"/>
    <property type="match status" value="1"/>
</dbReference>
<comment type="caution">
    <text evidence="19">The sequence shown here is derived from an EMBL/GenBank/DDBJ whole genome shotgun (WGS) entry which is preliminary data.</text>
</comment>
<dbReference type="InterPro" id="IPR007075">
    <property type="entry name" value="RNA_pol_Rpb1_6"/>
</dbReference>
<keyword evidence="5" id="KW-0934">Plastid</keyword>
<dbReference type="SMART" id="SM00663">
    <property type="entry name" value="RPOLA_N"/>
    <property type="match status" value="1"/>
</dbReference>
<evidence type="ECO:0000313" key="19">
    <source>
        <dbReference type="EMBL" id="KAI3438100.1"/>
    </source>
</evidence>
<evidence type="ECO:0000256" key="16">
    <source>
        <dbReference type="RuleBase" id="RU004279"/>
    </source>
</evidence>
<dbReference type="EMBL" id="SIDB01000001">
    <property type="protein sequence ID" value="KAI3438100.1"/>
    <property type="molecule type" value="Genomic_DNA"/>
</dbReference>
<keyword evidence="9" id="KW-0677">Repeat</keyword>
<keyword evidence="3 16" id="KW-0240">DNA-directed RNA polymerase</keyword>
<dbReference type="Gene3D" id="1.10.132.30">
    <property type="match status" value="1"/>
</dbReference>
<feature type="compositionally biased region" description="Low complexity" evidence="17">
    <location>
        <begin position="1491"/>
        <end position="1507"/>
    </location>
</feature>
<keyword evidence="14" id="KW-0539">Nucleus</keyword>
<comment type="function">
    <text evidence="16">DNA-dependent RNA polymerase catalyzes the transcription of DNA into RNA using the four ribonucleoside triphosphates as substrates.</text>
</comment>
<name>A0A9D4Z1R1_CHLVU</name>
<dbReference type="Pfam" id="PF04998">
    <property type="entry name" value="RNA_pol_Rpb1_5"/>
    <property type="match status" value="1"/>
</dbReference>
<feature type="compositionally biased region" description="Pro residues" evidence="17">
    <location>
        <begin position="1755"/>
        <end position="1768"/>
    </location>
</feature>
<dbReference type="InterPro" id="IPR007066">
    <property type="entry name" value="RNA_pol_Rpb1_3"/>
</dbReference>
<dbReference type="InterPro" id="IPR007081">
    <property type="entry name" value="RNA_pol_Rpb1_5"/>
</dbReference>
<dbReference type="InterPro" id="IPR000722">
    <property type="entry name" value="RNA_pol_asu"/>
</dbReference>
<dbReference type="InterPro" id="IPR038120">
    <property type="entry name" value="Rpb1_funnel_sf"/>
</dbReference>
<evidence type="ECO:0000256" key="11">
    <source>
        <dbReference type="ARBA" id="ARBA00022842"/>
    </source>
</evidence>
<keyword evidence="6 16" id="KW-0808">Transferase</keyword>
<evidence type="ECO:0000256" key="14">
    <source>
        <dbReference type="ARBA" id="ARBA00023242"/>
    </source>
</evidence>
<dbReference type="GO" id="GO:0006366">
    <property type="term" value="P:transcription by RNA polymerase II"/>
    <property type="evidence" value="ECO:0007669"/>
    <property type="project" value="InterPro"/>
</dbReference>
<comment type="subcellular location">
    <subcellularLocation>
        <location evidence="1">Nucleus</location>
    </subcellularLocation>
</comment>
<dbReference type="Gene3D" id="3.30.1490.180">
    <property type="entry name" value="RNA polymerase ii"/>
    <property type="match status" value="1"/>
</dbReference>
<keyword evidence="20" id="KW-1185">Reference proteome</keyword>
<evidence type="ECO:0000256" key="15">
    <source>
        <dbReference type="ARBA" id="ARBA00048552"/>
    </source>
</evidence>
<dbReference type="PROSITE" id="PS00115">
    <property type="entry name" value="RNA_POL_II_REPEAT"/>
    <property type="match status" value="6"/>
</dbReference>
<feature type="compositionally biased region" description="Low complexity" evidence="17">
    <location>
        <begin position="1733"/>
        <end position="1754"/>
    </location>
</feature>
<dbReference type="InterPro" id="IPR007080">
    <property type="entry name" value="RNA_pol_Rpb1_1"/>
</dbReference>
<evidence type="ECO:0000256" key="1">
    <source>
        <dbReference type="ARBA" id="ARBA00004123"/>
    </source>
</evidence>
<protein>
    <recommendedName>
        <fullName evidence="16">DNA-directed RNA polymerase subunit</fullName>
        <ecNumber evidence="16">2.7.7.6</ecNumber>
    </recommendedName>
</protein>
<dbReference type="CDD" id="cd02733">
    <property type="entry name" value="RNAP_II_RPB1_N"/>
    <property type="match status" value="1"/>
</dbReference>
<dbReference type="Pfam" id="PF05000">
    <property type="entry name" value="RNA_pol_Rpb1_4"/>
    <property type="match status" value="1"/>
</dbReference>
<evidence type="ECO:0000256" key="3">
    <source>
        <dbReference type="ARBA" id="ARBA00022478"/>
    </source>
</evidence>
<keyword evidence="4" id="KW-0597">Phosphoprotein</keyword>
<dbReference type="Gene3D" id="4.10.860.120">
    <property type="entry name" value="RNA polymerase II, clamp domain"/>
    <property type="match status" value="1"/>
</dbReference>
<comment type="similarity">
    <text evidence="2">Belongs to the RNA polymerase beta' chain family. RpoC1 subfamily.</text>
</comment>
<dbReference type="InterPro" id="IPR044893">
    <property type="entry name" value="RNA_pol_Rpb1_clamp_domain"/>
</dbReference>